<evidence type="ECO:0000313" key="3">
    <source>
        <dbReference type="Proteomes" id="UP001226434"/>
    </source>
</evidence>
<accession>A0ABT6RHD2</accession>
<feature type="transmembrane region" description="Helical" evidence="1">
    <location>
        <begin position="112"/>
        <end position="133"/>
    </location>
</feature>
<feature type="transmembrane region" description="Helical" evidence="1">
    <location>
        <begin position="33"/>
        <end position="58"/>
    </location>
</feature>
<proteinExistence type="predicted"/>
<gene>
    <name evidence="2" type="ORF">QJ048_19490</name>
</gene>
<keyword evidence="1" id="KW-0812">Transmembrane</keyword>
<name>A0ABT6RHD2_9BACT</name>
<keyword evidence="1" id="KW-0472">Membrane</keyword>
<dbReference type="RefSeq" id="WP_282336104.1">
    <property type="nucleotide sequence ID" value="NZ_JASBRG010000007.1"/>
</dbReference>
<evidence type="ECO:0000256" key="1">
    <source>
        <dbReference type="SAM" id="Phobius"/>
    </source>
</evidence>
<dbReference type="EMBL" id="JASBRG010000007">
    <property type="protein sequence ID" value="MDI3321984.1"/>
    <property type="molecule type" value="Genomic_DNA"/>
</dbReference>
<sequence length="146" mass="17907">MKDDFYKGYFRACLYVAIFNSVFWILFNHELEIWKIILGLVSIYLGYAVCFVFIDFLIANFFRWVQEDEEREINEIKYKEEQAVYEKNNFYRTSDDEFRIKPMFKRFGTVEWGLKFFILMLVIVLDTVSIFQFKQSLVSVFRHFIW</sequence>
<comment type="caution">
    <text evidence="2">The sequence shown here is derived from an EMBL/GenBank/DDBJ whole genome shotgun (WGS) entry which is preliminary data.</text>
</comment>
<organism evidence="2 3">
    <name type="scientific">Pinibacter soli</name>
    <dbReference type="NCBI Taxonomy" id="3044211"/>
    <lineage>
        <taxon>Bacteria</taxon>
        <taxon>Pseudomonadati</taxon>
        <taxon>Bacteroidota</taxon>
        <taxon>Chitinophagia</taxon>
        <taxon>Chitinophagales</taxon>
        <taxon>Chitinophagaceae</taxon>
        <taxon>Pinibacter</taxon>
    </lineage>
</organism>
<keyword evidence="1" id="KW-1133">Transmembrane helix</keyword>
<evidence type="ECO:0000313" key="2">
    <source>
        <dbReference type="EMBL" id="MDI3321984.1"/>
    </source>
</evidence>
<protein>
    <submittedName>
        <fullName evidence="2">Uncharacterized protein</fullName>
    </submittedName>
</protein>
<feature type="transmembrane region" description="Helical" evidence="1">
    <location>
        <begin position="9"/>
        <end position="27"/>
    </location>
</feature>
<dbReference type="Proteomes" id="UP001226434">
    <property type="component" value="Unassembled WGS sequence"/>
</dbReference>
<keyword evidence="3" id="KW-1185">Reference proteome</keyword>
<reference evidence="2 3" key="1">
    <citation type="submission" date="2023-05" db="EMBL/GenBank/DDBJ databases">
        <title>Genome sequence of Pinibacter sp. MAH-24.</title>
        <authorList>
            <person name="Huq M.A."/>
        </authorList>
    </citation>
    <scope>NUCLEOTIDE SEQUENCE [LARGE SCALE GENOMIC DNA]</scope>
    <source>
        <strain evidence="2 3">MAH-24</strain>
    </source>
</reference>